<dbReference type="RefSeq" id="WP_259100160.1">
    <property type="nucleotide sequence ID" value="NZ_CP130454.1"/>
</dbReference>
<protein>
    <recommendedName>
        <fullName evidence="3">FlgD Ig-like domain-containing protein</fullName>
    </recommendedName>
</protein>
<evidence type="ECO:0000313" key="2">
    <source>
        <dbReference type="Proteomes" id="UP001204798"/>
    </source>
</evidence>
<dbReference type="Gene3D" id="2.60.40.4070">
    <property type="match status" value="1"/>
</dbReference>
<gene>
    <name evidence="1" type="ORF">M2350_002980</name>
</gene>
<accession>A0ABT2ERH4</accession>
<sequence>MTVRIYDMNRNLVYELTEQKICPGSYSFTWDGTVNTSYYEYPPEEGSNIAPSGLYTFDVEVVANPYDKDAVRSQALTVVPGPVEYFGYDDGGTPEDESDDNYLYYLRWYALYSGRDASFGEIWLYDPELEMVKIWIVPVLQCVVHEDCDGLTANPNGEIHGVIISVPVSLMEKAGTYRFVLHFYDDYADSYKNHQVKAALEVNQQVNRPLPIVWISGSYANTTWYGIWCRDPSTVRRLTHYEPRGTLVINWVHNNISSAEVKGACNGGFFTGLTLVGHVEIGTGWVGNDISTSSQLDRYAFGMRDRGRSFSFNILPMDISQQGNNYVYSLPSNIRQYPYGLSGIGLLVDNGQGRGRPNEGDNSPFLGRTSRTAIAWSNDRMHFFLIVATSNQRWTWDNTINFFTQELLRWMRENLPI</sequence>
<reference evidence="1 2" key="1">
    <citation type="submission" date="2022-08" db="EMBL/GenBank/DDBJ databases">
        <title>Bacterial and archaeal communities from various locations to study Microbial Dark Matter (Phase II).</title>
        <authorList>
            <person name="Stepanauskas R."/>
        </authorList>
    </citation>
    <scope>NUCLEOTIDE SEQUENCE [LARGE SCALE GENOMIC DNA]</scope>
    <source>
        <strain evidence="1 2">PD1</strain>
    </source>
</reference>
<dbReference type="Proteomes" id="UP001204798">
    <property type="component" value="Unassembled WGS sequence"/>
</dbReference>
<proteinExistence type="predicted"/>
<name>A0ABT2ERH4_9BACT</name>
<organism evidence="1 2">
    <name type="scientific">Candidatus Fervidibacter sacchari</name>
    <dbReference type="NCBI Taxonomy" id="1448929"/>
    <lineage>
        <taxon>Bacteria</taxon>
        <taxon>Candidatus Fervidibacterota</taxon>
        <taxon>Candidatus Fervidibacter</taxon>
    </lineage>
</organism>
<evidence type="ECO:0008006" key="3">
    <source>
        <dbReference type="Google" id="ProtNLM"/>
    </source>
</evidence>
<comment type="caution">
    <text evidence="1">The sequence shown here is derived from an EMBL/GenBank/DDBJ whole genome shotgun (WGS) entry which is preliminary data.</text>
</comment>
<dbReference type="EMBL" id="JANUCP010000005">
    <property type="protein sequence ID" value="MCS3920551.1"/>
    <property type="molecule type" value="Genomic_DNA"/>
</dbReference>
<evidence type="ECO:0000313" key="1">
    <source>
        <dbReference type="EMBL" id="MCS3920551.1"/>
    </source>
</evidence>
<keyword evidence="2" id="KW-1185">Reference proteome</keyword>